<evidence type="ECO:0000259" key="3">
    <source>
        <dbReference type="Pfam" id="PF05368"/>
    </source>
</evidence>
<dbReference type="InterPro" id="IPR051164">
    <property type="entry name" value="NmrA-like_oxidored"/>
</dbReference>
<comment type="caution">
    <text evidence="4">The sequence shown here is derived from an EMBL/GenBank/DDBJ whole genome shotgun (WGS) entry which is preliminary data.</text>
</comment>
<dbReference type="PANTHER" id="PTHR42748:SF7">
    <property type="entry name" value="NMRA LIKE REDOX SENSOR 1-RELATED"/>
    <property type="match status" value="1"/>
</dbReference>
<organism evidence="4 5">
    <name type="scientific">Streptomyces bauhiniae</name>
    <dbReference type="NCBI Taxonomy" id="2340725"/>
    <lineage>
        <taxon>Bacteria</taxon>
        <taxon>Bacillati</taxon>
        <taxon>Actinomycetota</taxon>
        <taxon>Actinomycetes</taxon>
        <taxon>Kitasatosporales</taxon>
        <taxon>Streptomycetaceae</taxon>
        <taxon>Streptomyces</taxon>
    </lineage>
</organism>
<reference evidence="4 5" key="1">
    <citation type="submission" date="2020-01" db="EMBL/GenBank/DDBJ databases">
        <title>Insect and environment-associated Actinomycetes.</title>
        <authorList>
            <person name="Currrie C."/>
            <person name="Chevrette M."/>
            <person name="Carlson C."/>
            <person name="Stubbendieck R."/>
            <person name="Wendt-Pienkowski E."/>
        </authorList>
    </citation>
    <scope>NUCLEOTIDE SEQUENCE [LARGE SCALE GENOMIC DNA]</scope>
    <source>
        <strain evidence="4 5">SID7754</strain>
    </source>
</reference>
<feature type="domain" description="NmrA-like" evidence="3">
    <location>
        <begin position="2"/>
        <end position="251"/>
    </location>
</feature>
<dbReference type="CDD" id="cd05251">
    <property type="entry name" value="NmrA_like_SDR_a"/>
    <property type="match status" value="1"/>
</dbReference>
<gene>
    <name evidence="4" type="ORF">G3I21_18680</name>
</gene>
<proteinExistence type="inferred from homology"/>
<keyword evidence="2" id="KW-0521">NADP</keyword>
<dbReference type="Proteomes" id="UP000470520">
    <property type="component" value="Unassembled WGS sequence"/>
</dbReference>
<dbReference type="RefSeq" id="WP_164190191.1">
    <property type="nucleotide sequence ID" value="NZ_JAAGMR010000210.1"/>
</dbReference>
<name>A0A7K3QV12_9ACTN</name>
<evidence type="ECO:0000313" key="5">
    <source>
        <dbReference type="Proteomes" id="UP000470520"/>
    </source>
</evidence>
<sequence length="280" mass="29364">MTIVVLGATGGQGGAVLAALRQAGRPVRAVVRDPHGGRARSLAESGVELVQGDLGDPDSLADAFSGADAAFAVTTPFGPGLEAEKQQGAAIVEAAARTALPHLVMASVASADRHTGVPHFETKAHTEQLLAASGVPFTVIAPTYFYENALGSREEIAAGAMSIALPPDTRLQQVSLRNLGQVVAAVLNAPEGWRGARIEVAGDDPTPAEMARTIGRRTGSEVVLRQVPLEDVRRANPDMGAMFTFLTDVGYSVDIPGLHDAFPGVPWESFADWAAEREWR</sequence>
<dbReference type="InterPro" id="IPR036291">
    <property type="entry name" value="NAD(P)-bd_dom_sf"/>
</dbReference>
<evidence type="ECO:0000256" key="2">
    <source>
        <dbReference type="ARBA" id="ARBA00022857"/>
    </source>
</evidence>
<dbReference type="Gene3D" id="3.40.50.720">
    <property type="entry name" value="NAD(P)-binding Rossmann-like Domain"/>
    <property type="match status" value="1"/>
</dbReference>
<evidence type="ECO:0000256" key="1">
    <source>
        <dbReference type="ARBA" id="ARBA00006328"/>
    </source>
</evidence>
<evidence type="ECO:0000313" key="4">
    <source>
        <dbReference type="EMBL" id="NEB93690.1"/>
    </source>
</evidence>
<dbReference type="AlphaFoldDB" id="A0A7K3QV12"/>
<accession>A0A7K3QV12</accession>
<dbReference type="EMBL" id="JAAGMR010000210">
    <property type="protein sequence ID" value="NEB93690.1"/>
    <property type="molecule type" value="Genomic_DNA"/>
</dbReference>
<dbReference type="PANTHER" id="PTHR42748">
    <property type="entry name" value="NITROGEN METABOLITE REPRESSION PROTEIN NMRA FAMILY MEMBER"/>
    <property type="match status" value="1"/>
</dbReference>
<dbReference type="SUPFAM" id="SSF51735">
    <property type="entry name" value="NAD(P)-binding Rossmann-fold domains"/>
    <property type="match status" value="1"/>
</dbReference>
<protein>
    <submittedName>
        <fullName evidence="4">NmrA/HSCARG family protein</fullName>
    </submittedName>
</protein>
<dbReference type="InterPro" id="IPR008030">
    <property type="entry name" value="NmrA-like"/>
</dbReference>
<comment type="similarity">
    <text evidence="1">Belongs to the NmrA-type oxidoreductase family.</text>
</comment>
<dbReference type="Pfam" id="PF05368">
    <property type="entry name" value="NmrA"/>
    <property type="match status" value="1"/>
</dbReference>